<proteinExistence type="predicted"/>
<name>A0A7W4IWN8_9PROT</name>
<dbReference type="EMBL" id="JABEQD010000030">
    <property type="protein sequence ID" value="MBB2170439.1"/>
    <property type="molecule type" value="Genomic_DNA"/>
</dbReference>
<evidence type="ECO:0000313" key="2">
    <source>
        <dbReference type="Proteomes" id="UP000559860"/>
    </source>
</evidence>
<keyword evidence="2" id="KW-1185">Reference proteome</keyword>
<reference evidence="1 2" key="1">
    <citation type="submission" date="2020-04" db="EMBL/GenBank/DDBJ databases">
        <title>Description of novel Gluconacetobacter.</title>
        <authorList>
            <person name="Sombolestani A."/>
        </authorList>
    </citation>
    <scope>NUCLEOTIDE SEQUENCE [LARGE SCALE GENOMIC DNA]</scope>
    <source>
        <strain evidence="1 2">LMG 27801</strain>
    </source>
</reference>
<accession>A0A7W4IWN8</accession>
<dbReference type="AlphaFoldDB" id="A0A7W4IWN8"/>
<dbReference type="Proteomes" id="UP000559860">
    <property type="component" value="Unassembled WGS sequence"/>
</dbReference>
<protein>
    <submittedName>
        <fullName evidence="1">Uncharacterized protein</fullName>
    </submittedName>
</protein>
<organism evidence="1 2">
    <name type="scientific">Gluconacetobacter aggeris</name>
    <dbReference type="NCBI Taxonomy" id="1286186"/>
    <lineage>
        <taxon>Bacteria</taxon>
        <taxon>Pseudomonadati</taxon>
        <taxon>Pseudomonadota</taxon>
        <taxon>Alphaproteobacteria</taxon>
        <taxon>Acetobacterales</taxon>
        <taxon>Acetobacteraceae</taxon>
        <taxon>Gluconacetobacter</taxon>
    </lineage>
</organism>
<comment type="caution">
    <text evidence="1">The sequence shown here is derived from an EMBL/GenBank/DDBJ whole genome shotgun (WGS) entry which is preliminary data.</text>
</comment>
<sequence>MAKVRAAAVSWLTEMSAVDAIQTDEEIGRAMADEARRHNVTLDEALSRLGASVAEFCWADPTRTAMPGDDPVSRAKKALRAGADRLAYFAAEALVRKAMEGLE</sequence>
<evidence type="ECO:0000313" key="1">
    <source>
        <dbReference type="EMBL" id="MBB2170439.1"/>
    </source>
</evidence>
<gene>
    <name evidence="1" type="ORF">HLH36_19260</name>
</gene>